<dbReference type="GeneID" id="92828557"/>
<dbReference type="PANTHER" id="PTHR30055:SF223">
    <property type="entry name" value="HTH-TYPE TRANSCRIPTIONAL REGULATOR UIDR"/>
    <property type="match status" value="1"/>
</dbReference>
<name>H5V250_ATLHE</name>
<comment type="caution">
    <text evidence="4">The sequence shown here is derived from an EMBL/GenBank/DDBJ whole genome shotgun (WGS) entry which is preliminary data.</text>
</comment>
<keyword evidence="1 2" id="KW-0238">DNA-binding</keyword>
<dbReference type="Gene3D" id="1.10.357.10">
    <property type="entry name" value="Tetracycline Repressor, domain 2"/>
    <property type="match status" value="1"/>
</dbReference>
<dbReference type="PRINTS" id="PR00455">
    <property type="entry name" value="HTHTETR"/>
</dbReference>
<dbReference type="EMBL" id="BAFF01000005">
    <property type="protein sequence ID" value="GAB52058.1"/>
    <property type="molecule type" value="Genomic_DNA"/>
</dbReference>
<dbReference type="InterPro" id="IPR001647">
    <property type="entry name" value="HTH_TetR"/>
</dbReference>
<accession>H5V250</accession>
<gene>
    <name evidence="4" type="ORF">EH105704_05_00640</name>
</gene>
<organism evidence="4 5">
    <name type="scientific">Atlantibacter hermannii NBRC 105704</name>
    <dbReference type="NCBI Taxonomy" id="1115512"/>
    <lineage>
        <taxon>Bacteria</taxon>
        <taxon>Pseudomonadati</taxon>
        <taxon>Pseudomonadota</taxon>
        <taxon>Gammaproteobacteria</taxon>
        <taxon>Enterobacterales</taxon>
        <taxon>Enterobacteriaceae</taxon>
        <taxon>Atlantibacter</taxon>
    </lineage>
</organism>
<feature type="DNA-binding region" description="H-T-H motif" evidence="2">
    <location>
        <begin position="30"/>
        <end position="49"/>
    </location>
</feature>
<evidence type="ECO:0000256" key="2">
    <source>
        <dbReference type="PROSITE-ProRule" id="PRU00335"/>
    </source>
</evidence>
<dbReference type="GO" id="GO:0003700">
    <property type="term" value="F:DNA-binding transcription factor activity"/>
    <property type="evidence" value="ECO:0007669"/>
    <property type="project" value="TreeGrafter"/>
</dbReference>
<dbReference type="RefSeq" id="WP_002435635.1">
    <property type="nucleotide sequence ID" value="NZ_BAFF01000005.1"/>
</dbReference>
<dbReference type="InterPro" id="IPR009057">
    <property type="entry name" value="Homeodomain-like_sf"/>
</dbReference>
<protein>
    <submittedName>
        <fullName evidence="4">Putative TetR family transcriptional regulator</fullName>
    </submittedName>
</protein>
<evidence type="ECO:0000313" key="5">
    <source>
        <dbReference type="Proteomes" id="UP000010297"/>
    </source>
</evidence>
<dbReference type="AlphaFoldDB" id="H5V250"/>
<dbReference type="SUPFAM" id="SSF48498">
    <property type="entry name" value="Tetracyclin repressor-like, C-terminal domain"/>
    <property type="match status" value="1"/>
</dbReference>
<dbReference type="PANTHER" id="PTHR30055">
    <property type="entry name" value="HTH-TYPE TRANSCRIPTIONAL REGULATOR RUTR"/>
    <property type="match status" value="1"/>
</dbReference>
<feature type="domain" description="HTH tetR-type" evidence="3">
    <location>
        <begin position="7"/>
        <end position="67"/>
    </location>
</feature>
<dbReference type="InterPro" id="IPR036271">
    <property type="entry name" value="Tet_transcr_reg_TetR-rel_C_sf"/>
</dbReference>
<dbReference type="eggNOG" id="COG1309">
    <property type="taxonomic scope" value="Bacteria"/>
</dbReference>
<keyword evidence="5" id="KW-1185">Reference proteome</keyword>
<dbReference type="Pfam" id="PF00440">
    <property type="entry name" value="TetR_N"/>
    <property type="match status" value="1"/>
</dbReference>
<dbReference type="InterPro" id="IPR050109">
    <property type="entry name" value="HTH-type_TetR-like_transc_reg"/>
</dbReference>
<dbReference type="SUPFAM" id="SSF46689">
    <property type="entry name" value="Homeodomain-like"/>
    <property type="match status" value="1"/>
</dbReference>
<proteinExistence type="predicted"/>
<reference evidence="4 5" key="1">
    <citation type="submission" date="2012-02" db="EMBL/GenBank/DDBJ databases">
        <title>Whole genome shotgun sequence of Escherichia hermannii NBRC 105704.</title>
        <authorList>
            <person name="Yoshida I."/>
            <person name="Hosoyama A."/>
            <person name="Tsuchikane K."/>
            <person name="Katsumata H."/>
            <person name="Yamazaki S."/>
            <person name="Fujita N."/>
        </authorList>
    </citation>
    <scope>NUCLEOTIDE SEQUENCE [LARGE SCALE GENOMIC DNA]</scope>
    <source>
        <strain evidence="4 5">NBRC 105704</strain>
    </source>
</reference>
<dbReference type="NCBIfam" id="NF011572">
    <property type="entry name" value="PRK14996.1"/>
    <property type="match status" value="1"/>
</dbReference>
<evidence type="ECO:0000256" key="1">
    <source>
        <dbReference type="ARBA" id="ARBA00023125"/>
    </source>
</evidence>
<dbReference type="GO" id="GO:0000976">
    <property type="term" value="F:transcription cis-regulatory region binding"/>
    <property type="evidence" value="ECO:0007669"/>
    <property type="project" value="TreeGrafter"/>
</dbReference>
<dbReference type="PROSITE" id="PS50977">
    <property type="entry name" value="HTH_TETR_2"/>
    <property type="match status" value="1"/>
</dbReference>
<evidence type="ECO:0000313" key="4">
    <source>
        <dbReference type="EMBL" id="GAB52058.1"/>
    </source>
</evidence>
<dbReference type="Proteomes" id="UP000010297">
    <property type="component" value="Unassembled WGS sequence"/>
</dbReference>
<sequence>MSYLNREERRESVLDAAMRVALNEGFSAMTVRRIASVAGIAAGQVHHHFASSMALKVETFLRLSRESLDLNNAPPMQSWREKLYWTLGFDNPDIEQYLRLFNEAEALSRREPEMKQAWIISMEMWHKATTQIISGGVNAQEFTISDSAENIAWRIIAFVNGLDGIAKLGLTGLDEAAFRRHIDIIINNELIVSPSE</sequence>
<evidence type="ECO:0000259" key="3">
    <source>
        <dbReference type="PROSITE" id="PS50977"/>
    </source>
</evidence>